<feature type="compositionally biased region" description="Polar residues" evidence="1">
    <location>
        <begin position="22"/>
        <end position="35"/>
    </location>
</feature>
<keyword evidence="2" id="KW-0732">Signal</keyword>
<feature type="region of interest" description="Disordered" evidence="1">
    <location>
        <begin position="90"/>
        <end position="109"/>
    </location>
</feature>
<feature type="region of interest" description="Disordered" evidence="1">
    <location>
        <begin position="22"/>
        <end position="48"/>
    </location>
</feature>
<evidence type="ECO:0008006" key="4">
    <source>
        <dbReference type="Google" id="ProtNLM"/>
    </source>
</evidence>
<dbReference type="AlphaFoldDB" id="A0A653E8N9"/>
<protein>
    <recommendedName>
        <fullName evidence="4">Lipoprotein</fullName>
    </recommendedName>
</protein>
<organism evidence="3">
    <name type="scientific">Pseudomonas marincola</name>
    <dbReference type="NCBI Taxonomy" id="437900"/>
    <lineage>
        <taxon>Bacteria</taxon>
        <taxon>Pseudomonadati</taxon>
        <taxon>Pseudomonadota</taxon>
        <taxon>Gammaproteobacteria</taxon>
        <taxon>Pseudomonadales</taxon>
        <taxon>Pseudomonadaceae</taxon>
        <taxon>Pseudomonas</taxon>
    </lineage>
</organism>
<evidence type="ECO:0000313" key="3">
    <source>
        <dbReference type="EMBL" id="VEV98386.1"/>
    </source>
</evidence>
<proteinExistence type="predicted"/>
<evidence type="ECO:0000256" key="1">
    <source>
        <dbReference type="SAM" id="MobiDB-lite"/>
    </source>
</evidence>
<reference evidence="3" key="1">
    <citation type="submission" date="2019-02" db="EMBL/GenBank/DDBJ databases">
        <authorList>
            <consortium name="Genoscope - CEA"/>
            <person name="William W."/>
        </authorList>
    </citation>
    <scope>NUCLEOTIDE SEQUENCE [LARGE SCALE GENOMIC DNA]</scope>
    <source>
        <strain evidence="3">YSy11</strain>
    </source>
</reference>
<dbReference type="EMBL" id="LR215729">
    <property type="protein sequence ID" value="VEV98386.1"/>
    <property type="molecule type" value="Genomic_DNA"/>
</dbReference>
<sequence length="109" mass="11936">MKLIRGALVAGLLFVSGCAVQSTSPGTTPASQLPTKPSHPRYAPPPGVSSEWVPSLGVYAVGGQRDMYYRERTYYRWNNGWSWAVSPNGPWTDTDSSGIPPGLYRQYSQ</sequence>
<name>A0A653E8N9_9PSED</name>
<feature type="chain" id="PRO_5024843654" description="Lipoprotein" evidence="2">
    <location>
        <begin position="22"/>
        <end position="109"/>
    </location>
</feature>
<dbReference type="RefSeq" id="WP_150548886.1">
    <property type="nucleotide sequence ID" value="NZ_JBALWF010000015.1"/>
</dbReference>
<accession>A0A653E8N9</accession>
<gene>
    <name evidence="3" type="ORF">PMYSY11_3342</name>
</gene>
<dbReference type="PROSITE" id="PS51257">
    <property type="entry name" value="PROKAR_LIPOPROTEIN"/>
    <property type="match status" value="1"/>
</dbReference>
<feature type="signal peptide" evidence="2">
    <location>
        <begin position="1"/>
        <end position="21"/>
    </location>
</feature>
<evidence type="ECO:0000256" key="2">
    <source>
        <dbReference type="SAM" id="SignalP"/>
    </source>
</evidence>